<accession>A0A370CC76</accession>
<feature type="compositionally biased region" description="Low complexity" evidence="1">
    <location>
        <begin position="420"/>
        <end position="431"/>
    </location>
</feature>
<dbReference type="EMBL" id="KZ851904">
    <property type="protein sequence ID" value="RDH23603.1"/>
    <property type="molecule type" value="Genomic_DNA"/>
</dbReference>
<feature type="region of interest" description="Disordered" evidence="1">
    <location>
        <begin position="1"/>
        <end position="64"/>
    </location>
</feature>
<dbReference type="Proteomes" id="UP000253845">
    <property type="component" value="Unassembled WGS sequence"/>
</dbReference>
<evidence type="ECO:0000256" key="1">
    <source>
        <dbReference type="SAM" id="MobiDB-lite"/>
    </source>
</evidence>
<sequence>MNGSEQGHTRRQRRSSLSQQLQRVFHLDKHVNKETCRRSSGSLETRTIKTHRQEREGKQQTDEVCLGGCSSRSTSLIQKNEDVSPRTAQGPTFSVFGDNELVKSSAHSISQGTLQLSDSSSLLDMPSGKHGSFNSATSINKATDKNERRATRRLEAERLELEKRILKLEKSEQGHGVSLQQKETRRLTKKQPIRSSSRASSVSGDESRPSRRLSSLFSSSRRNSRSRSNSLSRSDGDYPTHLPADAEESQSGLDSGPHATRPHIAVTMPNRFGAVISKELAINNALTPYQPEPVPIQELMPGNPTSIEPKTNDSTGPHPRNIENNSSHEQGPEQVHLVTIDSNARRVESRAPSPPVSADLDRLSFAATLNLKNRESGTVKLSGHRRSLRVSSPELTNNRGKHTRGSHKSTRRAQAAADAGKSLKSSPGPSSTNLQAKPLRTAPSRTSTDRYPQRQYKSYVSSPLAVASTVASRSNLSSNAMDSSDTRALQPSIEDDQTPMDSVKKVIDPTYKQTHSHVTRHLVGRDGNEGEGDHARPHSVAKNPRERSVVGYTWASHRLQSPLGKRILTNQHEAHAVTCREPGPIEPVKKSYSRIHDTIRSLTDSDVHEAKHAGPDEHRESQGPPPRDKTQACQDRAQSFQDTPNLQRLEVYHVSYERKPTQWKGSSSSISASSEEPRSEDYNTADEAHSSTSLPRQDDIAPASLPHNDDSVPSTLGITNNDVLLSVGASNTGLCNTPKGRMNGRMEQLRNVQTDSPFKMLFVICCHCSHWHDLPSELYARLTSPSASPVSKKHKLSTVQGESRAVHKCIDANIRKGSLSGQCVDSSCIMSSASAARSQSPTTVQCCWCNHRMNRSCCQGWTTIIRMCQRHH</sequence>
<feature type="compositionally biased region" description="Polar residues" evidence="1">
    <location>
        <begin position="631"/>
        <end position="646"/>
    </location>
</feature>
<feature type="region of interest" description="Disordered" evidence="1">
    <location>
        <begin position="120"/>
        <end position="150"/>
    </location>
</feature>
<evidence type="ECO:0000313" key="2">
    <source>
        <dbReference type="EMBL" id="RDH23603.1"/>
    </source>
</evidence>
<dbReference type="AlphaFoldDB" id="A0A370CC76"/>
<evidence type="ECO:0000313" key="3">
    <source>
        <dbReference type="Proteomes" id="UP000253845"/>
    </source>
</evidence>
<feature type="compositionally biased region" description="Polar residues" evidence="1">
    <location>
        <begin position="303"/>
        <end position="315"/>
    </location>
</feature>
<gene>
    <name evidence="2" type="ORF">M747DRAFT_321429</name>
</gene>
<feature type="compositionally biased region" description="Basic residues" evidence="1">
    <location>
        <begin position="399"/>
        <end position="411"/>
    </location>
</feature>
<feature type="region of interest" description="Disordered" evidence="1">
    <location>
        <begin position="293"/>
        <end position="333"/>
    </location>
</feature>
<reference evidence="2 3" key="1">
    <citation type="submission" date="2018-07" db="EMBL/GenBank/DDBJ databases">
        <title>Section-level genome sequencing of Aspergillus section Nigri to investigate inter- and intra-species variation.</title>
        <authorList>
            <consortium name="DOE Joint Genome Institute"/>
            <person name="Vesth T.C."/>
            <person name="Nybo J.L."/>
            <person name="Theobald S."/>
            <person name="Frisvad J.C."/>
            <person name="Larsen T.O."/>
            <person name="Nielsen K.F."/>
            <person name="Hoof J.B."/>
            <person name="Brandl J."/>
            <person name="Salamov A."/>
            <person name="Riley R."/>
            <person name="Gladden J.M."/>
            <person name="Phatale P."/>
            <person name="Nielsen M.T."/>
            <person name="Lyhne E.K."/>
            <person name="Kogle M.E."/>
            <person name="Strasser K."/>
            <person name="McDonnell E."/>
            <person name="Barry K."/>
            <person name="Clum A."/>
            <person name="Chen C."/>
            <person name="Nolan M."/>
            <person name="Sandor L."/>
            <person name="Kuo A."/>
            <person name="Lipzen A."/>
            <person name="Hainaut M."/>
            <person name="Drula E."/>
            <person name="Tsang A."/>
            <person name="Magnuson J.K."/>
            <person name="Henrissat B."/>
            <person name="Wiebenga A."/>
            <person name="Simmons B.A."/>
            <person name="Makela M.R."/>
            <person name="De vries R.P."/>
            <person name="Grigoriev I.V."/>
            <person name="Mortensen U.H."/>
            <person name="Baker S.E."/>
            <person name="Andersen M.R."/>
        </authorList>
    </citation>
    <scope>NUCLEOTIDE SEQUENCE [LARGE SCALE GENOMIC DNA]</scope>
    <source>
        <strain evidence="2 3">ATCC 13496</strain>
    </source>
</reference>
<organism evidence="2 3">
    <name type="scientific">Aspergillus niger ATCC 13496</name>
    <dbReference type="NCBI Taxonomy" id="1353008"/>
    <lineage>
        <taxon>Eukaryota</taxon>
        <taxon>Fungi</taxon>
        <taxon>Dikarya</taxon>
        <taxon>Ascomycota</taxon>
        <taxon>Pezizomycotina</taxon>
        <taxon>Eurotiomycetes</taxon>
        <taxon>Eurotiomycetidae</taxon>
        <taxon>Eurotiales</taxon>
        <taxon>Aspergillaceae</taxon>
        <taxon>Aspergillus</taxon>
        <taxon>Aspergillus subgen. Circumdati</taxon>
    </lineage>
</organism>
<feature type="region of interest" description="Disordered" evidence="1">
    <location>
        <begin position="600"/>
        <end position="646"/>
    </location>
</feature>
<feature type="compositionally biased region" description="Basic and acidic residues" evidence="1">
    <location>
        <begin position="25"/>
        <end position="37"/>
    </location>
</feature>
<protein>
    <submittedName>
        <fullName evidence="2">Uncharacterized protein</fullName>
    </submittedName>
</protein>
<feature type="compositionally biased region" description="Basic and acidic residues" evidence="1">
    <location>
        <begin position="524"/>
        <end position="536"/>
    </location>
</feature>
<feature type="compositionally biased region" description="Polar residues" evidence="1">
    <location>
        <begin position="469"/>
        <end position="489"/>
    </location>
</feature>
<feature type="region of interest" description="Disordered" evidence="1">
    <location>
        <begin position="524"/>
        <end position="545"/>
    </location>
</feature>
<feature type="compositionally biased region" description="Low complexity" evidence="1">
    <location>
        <begin position="212"/>
        <end position="233"/>
    </location>
</feature>
<dbReference type="VEuPathDB" id="FungiDB:M747DRAFT_321429"/>
<proteinExistence type="predicted"/>
<feature type="compositionally biased region" description="Basic and acidic residues" evidence="1">
    <location>
        <begin position="600"/>
        <end position="630"/>
    </location>
</feature>
<feature type="compositionally biased region" description="Low complexity" evidence="1">
    <location>
        <begin position="194"/>
        <end position="204"/>
    </location>
</feature>
<name>A0A370CC76_ASPNG</name>
<feature type="compositionally biased region" description="Polar residues" evidence="1">
    <location>
        <begin position="389"/>
        <end position="398"/>
    </location>
</feature>
<feature type="region of interest" description="Disordered" evidence="1">
    <location>
        <begin position="172"/>
        <end position="263"/>
    </location>
</feature>
<feature type="compositionally biased region" description="Basic and acidic residues" evidence="1">
    <location>
        <begin position="675"/>
        <end position="689"/>
    </location>
</feature>
<feature type="compositionally biased region" description="Polar residues" evidence="1">
    <location>
        <begin position="132"/>
        <end position="141"/>
    </location>
</feature>
<feature type="region of interest" description="Disordered" evidence="1">
    <location>
        <begin position="376"/>
        <end position="496"/>
    </location>
</feature>
<feature type="compositionally biased region" description="Basic and acidic residues" evidence="1">
    <location>
        <begin position="51"/>
        <end position="61"/>
    </location>
</feature>
<feature type="region of interest" description="Disordered" evidence="1">
    <location>
        <begin position="658"/>
        <end position="714"/>
    </location>
</feature>